<comment type="caution">
    <text evidence="1">The sequence shown here is derived from an EMBL/GenBank/DDBJ whole genome shotgun (WGS) entry which is preliminary data.</text>
</comment>
<dbReference type="Gene3D" id="2.40.50.140">
    <property type="entry name" value="Nucleic acid-binding proteins"/>
    <property type="match status" value="1"/>
</dbReference>
<keyword evidence="2" id="KW-1185">Reference proteome</keyword>
<proteinExistence type="predicted"/>
<name>A0A7J6MPQ6_PERCH</name>
<dbReference type="OrthoDB" id="77828at2759"/>
<organism evidence="1 2">
    <name type="scientific">Perkinsus chesapeaki</name>
    <name type="common">Clam parasite</name>
    <name type="synonym">Perkinsus andrewsi</name>
    <dbReference type="NCBI Taxonomy" id="330153"/>
    <lineage>
        <taxon>Eukaryota</taxon>
        <taxon>Sar</taxon>
        <taxon>Alveolata</taxon>
        <taxon>Perkinsozoa</taxon>
        <taxon>Perkinsea</taxon>
        <taxon>Perkinsida</taxon>
        <taxon>Perkinsidae</taxon>
        <taxon>Perkinsus</taxon>
    </lineage>
</organism>
<dbReference type="AlphaFoldDB" id="A0A7J6MPQ6"/>
<reference evidence="1 2" key="1">
    <citation type="submission" date="2020-04" db="EMBL/GenBank/DDBJ databases">
        <title>Perkinsus chesapeaki whole genome sequence.</title>
        <authorList>
            <person name="Bogema D.R."/>
        </authorList>
    </citation>
    <scope>NUCLEOTIDE SEQUENCE [LARGE SCALE GENOMIC DNA]</scope>
    <source>
        <strain evidence="1">ATCC PRA-425</strain>
    </source>
</reference>
<evidence type="ECO:0000313" key="2">
    <source>
        <dbReference type="Proteomes" id="UP000591131"/>
    </source>
</evidence>
<evidence type="ECO:0000313" key="1">
    <source>
        <dbReference type="EMBL" id="KAF4673297.1"/>
    </source>
</evidence>
<dbReference type="EMBL" id="JAAPAO010000086">
    <property type="protein sequence ID" value="KAF4673297.1"/>
    <property type="molecule type" value="Genomic_DNA"/>
</dbReference>
<sequence>MKEPTLRSPAVANLIPEPLKICYSIKGPKLVEMSVDDGSGQLLSCIIWESIAEAWRQLPDDTTEIIGRVVAIDGQLRTFRNVLQIRVTALHGIHSFCPEEEVQWWLEVIEEWDLVEARIFEQCICPRPAEVIQLGPVSCKTYSMCPCRCHLHPDFPCYISDAAKRLPPAFAGAVAGYKTAIRALVDLRRKQKKIPTPGEIKDIRRVFEVAYSKFGVMFTHGASIRLPAECVANCIADMAIGELIKGGELSRDEDGTLRAHDRRLEALESVRRWAAAGKGQGVPFGEVVSEIGGKEWEELDSEWFLGLLHAVCEGEVGLAPDGTVFRSPQAILY</sequence>
<dbReference type="CDD" id="cd03524">
    <property type="entry name" value="RPA2_OBF_family"/>
    <property type="match status" value="1"/>
</dbReference>
<protein>
    <submittedName>
        <fullName evidence="1">Uncharacterized protein</fullName>
    </submittedName>
</protein>
<dbReference type="InterPro" id="IPR012340">
    <property type="entry name" value="NA-bd_OB-fold"/>
</dbReference>
<dbReference type="Proteomes" id="UP000591131">
    <property type="component" value="Unassembled WGS sequence"/>
</dbReference>
<gene>
    <name evidence="1" type="ORF">FOL47_010738</name>
</gene>
<accession>A0A7J6MPQ6</accession>